<organism evidence="5 6">
    <name type="scientific">Spinacia oleracea</name>
    <name type="common">Spinach</name>
    <dbReference type="NCBI Taxonomy" id="3562"/>
    <lineage>
        <taxon>Eukaryota</taxon>
        <taxon>Viridiplantae</taxon>
        <taxon>Streptophyta</taxon>
        <taxon>Embryophyta</taxon>
        <taxon>Tracheophyta</taxon>
        <taxon>Spermatophyta</taxon>
        <taxon>Magnoliopsida</taxon>
        <taxon>eudicotyledons</taxon>
        <taxon>Gunneridae</taxon>
        <taxon>Pentapetalae</taxon>
        <taxon>Caryophyllales</taxon>
        <taxon>Chenopodiaceae</taxon>
        <taxon>Chenopodioideae</taxon>
        <taxon>Anserineae</taxon>
        <taxon>Spinacia</taxon>
    </lineage>
</organism>
<accession>A0A9R0JMQ0</accession>
<feature type="domain" description="F-box" evidence="2">
    <location>
        <begin position="37"/>
        <end position="77"/>
    </location>
</feature>
<dbReference type="GeneID" id="110780306"/>
<dbReference type="Proteomes" id="UP000813463">
    <property type="component" value="Chromosome 6"/>
</dbReference>
<dbReference type="Pfam" id="PF08387">
    <property type="entry name" value="FBD"/>
    <property type="match status" value="1"/>
</dbReference>
<feature type="compositionally biased region" description="Low complexity" evidence="1">
    <location>
        <begin position="15"/>
        <end position="28"/>
    </location>
</feature>
<dbReference type="Pfam" id="PF24758">
    <property type="entry name" value="LRR_At5g56370"/>
    <property type="match status" value="1"/>
</dbReference>
<reference evidence="5" key="1">
    <citation type="journal article" date="2021" name="Nat. Commun.">
        <title>Genomic analyses provide insights into spinach domestication and the genetic basis of agronomic traits.</title>
        <authorList>
            <person name="Cai X."/>
            <person name="Sun X."/>
            <person name="Xu C."/>
            <person name="Sun H."/>
            <person name="Wang X."/>
            <person name="Ge C."/>
            <person name="Zhang Z."/>
            <person name="Wang Q."/>
            <person name="Fei Z."/>
            <person name="Jiao C."/>
            <person name="Wang Q."/>
        </authorList>
    </citation>
    <scope>NUCLEOTIDE SEQUENCE [LARGE SCALE GENOMIC DNA]</scope>
    <source>
        <strain evidence="5">cv. Varoflay</strain>
    </source>
</reference>
<dbReference type="InterPro" id="IPR036047">
    <property type="entry name" value="F-box-like_dom_sf"/>
</dbReference>
<dbReference type="OrthoDB" id="1096892at2759"/>
<evidence type="ECO:0000313" key="5">
    <source>
        <dbReference type="Proteomes" id="UP000813463"/>
    </source>
</evidence>
<feature type="domain" description="FBD" evidence="3">
    <location>
        <begin position="369"/>
        <end position="408"/>
    </location>
</feature>
<dbReference type="Gene3D" id="3.80.10.10">
    <property type="entry name" value="Ribonuclease Inhibitor"/>
    <property type="match status" value="1"/>
</dbReference>
<dbReference type="AlphaFoldDB" id="A0A9R0JMQ0"/>
<dbReference type="Gene3D" id="1.20.1280.50">
    <property type="match status" value="1"/>
</dbReference>
<dbReference type="PANTHER" id="PTHR31900:SF31">
    <property type="entry name" value="F-BOX_LRR-REPEAT PROTEIN 13-LIKE"/>
    <property type="match status" value="1"/>
</dbReference>
<gene>
    <name evidence="6" type="primary">LOC110780306</name>
</gene>
<evidence type="ECO:0000259" key="3">
    <source>
        <dbReference type="Pfam" id="PF08387"/>
    </source>
</evidence>
<reference evidence="6" key="2">
    <citation type="submission" date="2025-08" db="UniProtKB">
        <authorList>
            <consortium name="RefSeq"/>
        </authorList>
    </citation>
    <scope>IDENTIFICATION</scope>
    <source>
        <tissue evidence="6">Leaf</tissue>
    </source>
</reference>
<name>A0A9R0JMQ0_SPIOL</name>
<dbReference type="SUPFAM" id="SSF52047">
    <property type="entry name" value="RNI-like"/>
    <property type="match status" value="1"/>
</dbReference>
<dbReference type="InterPro" id="IPR053781">
    <property type="entry name" value="F-box_AtFBL13-like"/>
</dbReference>
<dbReference type="RefSeq" id="XP_021840415.1">
    <property type="nucleotide sequence ID" value="XM_021984723.2"/>
</dbReference>
<dbReference type="InterPro" id="IPR055411">
    <property type="entry name" value="LRR_FXL15/At3g58940/PEG3-like"/>
</dbReference>
<evidence type="ECO:0000259" key="2">
    <source>
        <dbReference type="Pfam" id="PF00646"/>
    </source>
</evidence>
<evidence type="ECO:0000259" key="4">
    <source>
        <dbReference type="Pfam" id="PF24758"/>
    </source>
</evidence>
<dbReference type="CDD" id="cd22160">
    <property type="entry name" value="F-box_AtFBL13-like"/>
    <property type="match status" value="1"/>
</dbReference>
<sequence length="488" mass="56361">MKGTLKIGKKKLKLSSNKNSNINNGSSNDEQDGEDRLSSLPETLLTDILSRLPLHSAAATSVLSHRWRHRWTQLNRLHFNCLRFQTIRFSKFTTTVDRIFQQLTSPKIYSFRVHYPYATTEKQIGKWNSYFGSLIPRICGLNPKEIQVILEVPSTRYPLISLPLCIFKTPSLVVLQLTGPFLCEVPKNLIFSFPNLKTLELNLLHMNFDLMGKIIKSCPLLESLSLELIWSEDDEYDLKISTPNLKSLAIYMNGYLEDIKVFIDAPKLEYVLLHGRFAFYHFVNNQGTLLEADLGFCSSSFEGRKDYLSHISVLLREISSVRTIHLRDNIAVFNPSNHVDANVLNTFCNLTRVCLVRVSLDQLDWSVPIPACLLAKLKWMVLDEFVGDEDDLKLIKYFLNETKVLEELCVYSTFYDPTEEEESEKDQIWRETNFCKDLFMLLRPSTCEIKYSGEYIHSSSKTVKNGSMLCRIDQIEKEEPIFDFWIGD</sequence>
<dbReference type="InterPro" id="IPR006566">
    <property type="entry name" value="FBD"/>
</dbReference>
<dbReference type="InterPro" id="IPR032675">
    <property type="entry name" value="LRR_dom_sf"/>
</dbReference>
<evidence type="ECO:0000313" key="6">
    <source>
        <dbReference type="RefSeq" id="XP_021840415.1"/>
    </source>
</evidence>
<dbReference type="InterPro" id="IPR001810">
    <property type="entry name" value="F-box_dom"/>
</dbReference>
<dbReference type="SUPFAM" id="SSF81383">
    <property type="entry name" value="F-box domain"/>
    <property type="match status" value="1"/>
</dbReference>
<dbReference type="Pfam" id="PF00646">
    <property type="entry name" value="F-box"/>
    <property type="match status" value="1"/>
</dbReference>
<evidence type="ECO:0000256" key="1">
    <source>
        <dbReference type="SAM" id="MobiDB-lite"/>
    </source>
</evidence>
<dbReference type="PANTHER" id="PTHR31900">
    <property type="entry name" value="F-BOX/RNI SUPERFAMILY PROTEIN-RELATED"/>
    <property type="match status" value="1"/>
</dbReference>
<feature type="domain" description="F-box/LRR-repeat protein 15/At3g58940/PEG3-like LRR" evidence="4">
    <location>
        <begin position="158"/>
        <end position="277"/>
    </location>
</feature>
<dbReference type="KEGG" id="soe:110780306"/>
<keyword evidence="5" id="KW-1185">Reference proteome</keyword>
<proteinExistence type="predicted"/>
<dbReference type="InterPro" id="IPR050232">
    <property type="entry name" value="FBL13/AtMIF1-like"/>
</dbReference>
<feature type="region of interest" description="Disordered" evidence="1">
    <location>
        <begin position="15"/>
        <end position="36"/>
    </location>
</feature>
<protein>
    <submittedName>
        <fullName evidence="6">F-box/FBD/LRR-repeat protein At1g78760</fullName>
    </submittedName>
</protein>